<sequence length="171" mass="18819">MWMLSQIDFDTTVIEAIGIDTAEATAIGGGVLVFDAGGGGGVVPLAAKAARGNIDKPTKEVIGSVVVESTAEATKAVDTIIQAQEWTINKVLQEMAWNGPHCFLVPLCRLVQSYWVRSSYNLNMALYSLFVEVRFGSTAGFIGKLFWVINGNHRWLAFWKCIQEKFRDDTE</sequence>
<dbReference type="InParanoid" id="D8R0X8"/>
<dbReference type="Proteomes" id="UP000001514">
    <property type="component" value="Unassembled WGS sequence"/>
</dbReference>
<dbReference type="Gramene" id="EFJ34164">
    <property type="protein sequence ID" value="EFJ34164"/>
    <property type="gene ID" value="SELMODRAFT_406620"/>
</dbReference>
<evidence type="ECO:0000313" key="1">
    <source>
        <dbReference type="EMBL" id="EFJ34164.1"/>
    </source>
</evidence>
<proteinExistence type="predicted"/>
<keyword evidence="2" id="KW-1185">Reference proteome</keyword>
<dbReference type="KEGG" id="smo:SELMODRAFT_406620"/>
<organism evidence="2">
    <name type="scientific">Selaginella moellendorffii</name>
    <name type="common">Spikemoss</name>
    <dbReference type="NCBI Taxonomy" id="88036"/>
    <lineage>
        <taxon>Eukaryota</taxon>
        <taxon>Viridiplantae</taxon>
        <taxon>Streptophyta</taxon>
        <taxon>Embryophyta</taxon>
        <taxon>Tracheophyta</taxon>
        <taxon>Lycopodiopsida</taxon>
        <taxon>Selaginellales</taxon>
        <taxon>Selaginellaceae</taxon>
        <taxon>Selaginella</taxon>
    </lineage>
</organism>
<accession>D8R0X8</accession>
<dbReference type="EMBL" id="GL377570">
    <property type="protein sequence ID" value="EFJ34164.1"/>
    <property type="molecule type" value="Genomic_DNA"/>
</dbReference>
<reference evidence="1 2" key="1">
    <citation type="journal article" date="2011" name="Science">
        <title>The Selaginella genome identifies genetic changes associated with the evolution of vascular plants.</title>
        <authorList>
            <person name="Banks J.A."/>
            <person name="Nishiyama T."/>
            <person name="Hasebe M."/>
            <person name="Bowman J.L."/>
            <person name="Gribskov M."/>
            <person name="dePamphilis C."/>
            <person name="Albert V.A."/>
            <person name="Aono N."/>
            <person name="Aoyama T."/>
            <person name="Ambrose B.A."/>
            <person name="Ashton N.W."/>
            <person name="Axtell M.J."/>
            <person name="Barker E."/>
            <person name="Barker M.S."/>
            <person name="Bennetzen J.L."/>
            <person name="Bonawitz N.D."/>
            <person name="Chapple C."/>
            <person name="Cheng C."/>
            <person name="Correa L.G."/>
            <person name="Dacre M."/>
            <person name="DeBarry J."/>
            <person name="Dreyer I."/>
            <person name="Elias M."/>
            <person name="Engstrom E.M."/>
            <person name="Estelle M."/>
            <person name="Feng L."/>
            <person name="Finet C."/>
            <person name="Floyd S.K."/>
            <person name="Frommer W.B."/>
            <person name="Fujita T."/>
            <person name="Gramzow L."/>
            <person name="Gutensohn M."/>
            <person name="Harholt J."/>
            <person name="Hattori M."/>
            <person name="Heyl A."/>
            <person name="Hirai T."/>
            <person name="Hiwatashi Y."/>
            <person name="Ishikawa M."/>
            <person name="Iwata M."/>
            <person name="Karol K.G."/>
            <person name="Koehler B."/>
            <person name="Kolukisaoglu U."/>
            <person name="Kubo M."/>
            <person name="Kurata T."/>
            <person name="Lalonde S."/>
            <person name="Li K."/>
            <person name="Li Y."/>
            <person name="Litt A."/>
            <person name="Lyons E."/>
            <person name="Manning G."/>
            <person name="Maruyama T."/>
            <person name="Michael T.P."/>
            <person name="Mikami K."/>
            <person name="Miyazaki S."/>
            <person name="Morinaga S."/>
            <person name="Murata T."/>
            <person name="Mueller-Roeber B."/>
            <person name="Nelson D.R."/>
            <person name="Obara M."/>
            <person name="Oguri Y."/>
            <person name="Olmstead R.G."/>
            <person name="Onodera N."/>
            <person name="Petersen B.L."/>
            <person name="Pils B."/>
            <person name="Prigge M."/>
            <person name="Rensing S.A."/>
            <person name="Riano-Pachon D.M."/>
            <person name="Roberts A.W."/>
            <person name="Sato Y."/>
            <person name="Scheller H.V."/>
            <person name="Schulz B."/>
            <person name="Schulz C."/>
            <person name="Shakirov E.V."/>
            <person name="Shibagaki N."/>
            <person name="Shinohara N."/>
            <person name="Shippen D.E."/>
            <person name="Soerensen I."/>
            <person name="Sotooka R."/>
            <person name="Sugimoto N."/>
            <person name="Sugita M."/>
            <person name="Sumikawa N."/>
            <person name="Tanurdzic M."/>
            <person name="Theissen G."/>
            <person name="Ulvskov P."/>
            <person name="Wakazuki S."/>
            <person name="Weng J.K."/>
            <person name="Willats W.W."/>
            <person name="Wipf D."/>
            <person name="Wolf P.G."/>
            <person name="Yang L."/>
            <person name="Zimmer A.D."/>
            <person name="Zhu Q."/>
            <person name="Mitros T."/>
            <person name="Hellsten U."/>
            <person name="Loque D."/>
            <person name="Otillar R."/>
            <person name="Salamov A."/>
            <person name="Schmutz J."/>
            <person name="Shapiro H."/>
            <person name="Lindquist E."/>
            <person name="Lucas S."/>
            <person name="Rokhsar D."/>
            <person name="Grigoriev I.V."/>
        </authorList>
    </citation>
    <scope>NUCLEOTIDE SEQUENCE [LARGE SCALE GENOMIC DNA]</scope>
</reference>
<evidence type="ECO:0000313" key="2">
    <source>
        <dbReference type="Proteomes" id="UP000001514"/>
    </source>
</evidence>
<dbReference type="HOGENOM" id="CLU_133507_0_0_1"/>
<protein>
    <submittedName>
        <fullName evidence="1">Uncharacterized protein</fullName>
    </submittedName>
</protein>
<name>D8R0X8_SELML</name>
<gene>
    <name evidence="1" type="ORF">SELMODRAFT_406620</name>
</gene>
<dbReference type="AlphaFoldDB" id="D8R0X8"/>